<dbReference type="Proteomes" id="UP000827976">
    <property type="component" value="Chromosome 13"/>
</dbReference>
<accession>A0ACB7UWH2</accession>
<evidence type="ECO:0000313" key="2">
    <source>
        <dbReference type="Proteomes" id="UP000827976"/>
    </source>
</evidence>
<protein>
    <submittedName>
        <fullName evidence="1">MoaB/Mog domain-containing protein</fullName>
    </submittedName>
</protein>
<sequence length="94" mass="10331">MADHQNPNKISFFGCLGGDRTGSLIFLIPGSPPCVFFCLHLCLDSQSLRLSSSPIDKRIFREASSFDELIFIRFILAIVIVDPGVGRCSWLLGG</sequence>
<comment type="caution">
    <text evidence="1">The sequence shown here is derived from an EMBL/GenBank/DDBJ whole genome shotgun (WGS) entry which is preliminary data.</text>
</comment>
<keyword evidence="2" id="KW-1185">Reference proteome</keyword>
<reference evidence="2" key="1">
    <citation type="journal article" date="2022" name="Nat. Commun.">
        <title>Chromosome evolution and the genetic basis of agronomically important traits in greater yam.</title>
        <authorList>
            <person name="Bredeson J.V."/>
            <person name="Lyons J.B."/>
            <person name="Oniyinde I.O."/>
            <person name="Okereke N.R."/>
            <person name="Kolade O."/>
            <person name="Nnabue I."/>
            <person name="Nwadili C.O."/>
            <person name="Hribova E."/>
            <person name="Parker M."/>
            <person name="Nwogha J."/>
            <person name="Shu S."/>
            <person name="Carlson J."/>
            <person name="Kariba R."/>
            <person name="Muthemba S."/>
            <person name="Knop K."/>
            <person name="Barton G.J."/>
            <person name="Sherwood A.V."/>
            <person name="Lopez-Montes A."/>
            <person name="Asiedu R."/>
            <person name="Jamnadass R."/>
            <person name="Muchugi A."/>
            <person name="Goodstein D."/>
            <person name="Egesi C.N."/>
            <person name="Featherston J."/>
            <person name="Asfaw A."/>
            <person name="Simpson G.G."/>
            <person name="Dolezel J."/>
            <person name="Hendre P.S."/>
            <person name="Van Deynze A."/>
            <person name="Kumar P.L."/>
            <person name="Obidiegwu J.E."/>
            <person name="Bhattacharjee R."/>
            <person name="Rokhsar D.S."/>
        </authorList>
    </citation>
    <scope>NUCLEOTIDE SEQUENCE [LARGE SCALE GENOMIC DNA]</scope>
    <source>
        <strain evidence="2">cv. TDa95/00328</strain>
    </source>
</reference>
<dbReference type="EMBL" id="CM037023">
    <property type="protein sequence ID" value="KAH7665115.1"/>
    <property type="molecule type" value="Genomic_DNA"/>
</dbReference>
<gene>
    <name evidence="1" type="ORF">IHE45_13G011100</name>
</gene>
<proteinExistence type="predicted"/>
<name>A0ACB7UWH2_DIOAL</name>
<organism evidence="1 2">
    <name type="scientific">Dioscorea alata</name>
    <name type="common">Purple yam</name>
    <dbReference type="NCBI Taxonomy" id="55571"/>
    <lineage>
        <taxon>Eukaryota</taxon>
        <taxon>Viridiplantae</taxon>
        <taxon>Streptophyta</taxon>
        <taxon>Embryophyta</taxon>
        <taxon>Tracheophyta</taxon>
        <taxon>Spermatophyta</taxon>
        <taxon>Magnoliopsida</taxon>
        <taxon>Liliopsida</taxon>
        <taxon>Dioscoreales</taxon>
        <taxon>Dioscoreaceae</taxon>
        <taxon>Dioscorea</taxon>
    </lineage>
</organism>
<evidence type="ECO:0000313" key="1">
    <source>
        <dbReference type="EMBL" id="KAH7665115.1"/>
    </source>
</evidence>